<protein>
    <submittedName>
        <fullName evidence="2">Uncharacterized protein</fullName>
    </submittedName>
</protein>
<gene>
    <name evidence="2" type="ORF">EDI28_23680</name>
</gene>
<name>A0A444JJB1_9GAMM</name>
<accession>A0A444JJB1</accession>
<evidence type="ECO:0000256" key="1">
    <source>
        <dbReference type="SAM" id="Phobius"/>
    </source>
</evidence>
<feature type="transmembrane region" description="Helical" evidence="1">
    <location>
        <begin position="17"/>
        <end position="35"/>
    </location>
</feature>
<dbReference type="AlphaFoldDB" id="A0A444JJB1"/>
<dbReference type="InterPro" id="IPR046160">
    <property type="entry name" value="DUF6162"/>
</dbReference>
<dbReference type="Pfam" id="PF19659">
    <property type="entry name" value="DUF6162"/>
    <property type="match status" value="1"/>
</dbReference>
<sequence length="190" mass="21401">MISESVTADDGGREGKWVALSIAVIFLVAAILIPYHQASTRQLALASHQIAIQELEPQELAMIADLRLAHEEIRNIRQDNFEFDGDESWPTLGELEDLWLAPFVQDKSWQHKGRHQWRESRAGSYLGIRLQEQGAASVVLFSLQAAPDIWLDLDRKVSSVDVDDLTEPAALIDAGWKQVVFVTQEENHPH</sequence>
<comment type="caution">
    <text evidence="2">The sequence shown here is derived from an EMBL/GenBank/DDBJ whole genome shotgun (WGS) entry which is preliminary data.</text>
</comment>
<dbReference type="RefSeq" id="WP_128786315.1">
    <property type="nucleotide sequence ID" value="NZ_JAKJSG010000164.1"/>
</dbReference>
<keyword evidence="1" id="KW-0472">Membrane</keyword>
<dbReference type="EMBL" id="RJLM01000018">
    <property type="protein sequence ID" value="RWX53150.1"/>
    <property type="molecule type" value="Genomic_DNA"/>
</dbReference>
<dbReference type="OrthoDB" id="95459at2"/>
<keyword evidence="3" id="KW-1185">Reference proteome</keyword>
<organism evidence="2 3">
    <name type="scientific">Photobacterium chitinilyticum</name>
    <dbReference type="NCBI Taxonomy" id="2485123"/>
    <lineage>
        <taxon>Bacteria</taxon>
        <taxon>Pseudomonadati</taxon>
        <taxon>Pseudomonadota</taxon>
        <taxon>Gammaproteobacteria</taxon>
        <taxon>Vibrionales</taxon>
        <taxon>Vibrionaceae</taxon>
        <taxon>Photobacterium</taxon>
    </lineage>
</organism>
<reference evidence="2 3" key="1">
    <citation type="submission" date="2018-11" db="EMBL/GenBank/DDBJ databases">
        <title>Photobacterium sp. BEI247 sp. nov., a marine bacterium isolated from Yongle Blue Hole in the South China Sea.</title>
        <authorList>
            <person name="Wang X."/>
        </authorList>
    </citation>
    <scope>NUCLEOTIDE SEQUENCE [LARGE SCALE GENOMIC DNA]</scope>
    <source>
        <strain evidence="3">BEI247</strain>
    </source>
</reference>
<dbReference type="Proteomes" id="UP000287563">
    <property type="component" value="Unassembled WGS sequence"/>
</dbReference>
<keyword evidence="1" id="KW-1133">Transmembrane helix</keyword>
<keyword evidence="1" id="KW-0812">Transmembrane</keyword>
<proteinExistence type="predicted"/>
<evidence type="ECO:0000313" key="2">
    <source>
        <dbReference type="EMBL" id="RWX53150.1"/>
    </source>
</evidence>
<evidence type="ECO:0000313" key="3">
    <source>
        <dbReference type="Proteomes" id="UP000287563"/>
    </source>
</evidence>